<dbReference type="SMART" id="SM00267">
    <property type="entry name" value="GGDEF"/>
    <property type="match status" value="1"/>
</dbReference>
<feature type="transmembrane region" description="Helical" evidence="1">
    <location>
        <begin position="201"/>
        <end position="220"/>
    </location>
</feature>
<dbReference type="CDD" id="cd01948">
    <property type="entry name" value="EAL"/>
    <property type="match status" value="1"/>
</dbReference>
<keyword evidence="1" id="KW-0812">Transmembrane</keyword>
<dbReference type="InterPro" id="IPR000700">
    <property type="entry name" value="PAS-assoc_C"/>
</dbReference>
<dbReference type="Gene3D" id="3.30.70.270">
    <property type="match status" value="1"/>
</dbReference>
<feature type="transmembrane region" description="Helical" evidence="1">
    <location>
        <begin position="178"/>
        <end position="195"/>
    </location>
</feature>
<evidence type="ECO:0000256" key="1">
    <source>
        <dbReference type="SAM" id="Phobius"/>
    </source>
</evidence>
<feature type="domain" description="GGDEF" evidence="4">
    <location>
        <begin position="435"/>
        <end position="568"/>
    </location>
</feature>
<dbReference type="Pfam" id="PF00990">
    <property type="entry name" value="GGDEF"/>
    <property type="match status" value="1"/>
</dbReference>
<sequence>MKPGVRSSSVRTADSGVGAGPVAAWRRWLARWWQEFAVYGALDRDSAELRARHLAAINRLVPQLMVANLLNGLLVWAALYRQLPWHEGLLWLLVLSLCCVDALRRRWRQAGRRAPASASVRAIRRQVQGAVSLALVWAWAVVRWFPQADGGQRLLLGVLVVGMMCGGAFALATVPQAALAYMVVLAAAAVGAAVLGQEPLVLPLMALLAVYTAVLGWCVLSTARLATARLISEREAARQGQLVGLLLRDFEEHAADLLWETGPDGHLGHVSPRLAATLGLAPERLQHLTLLQALQRGQPDAPASGAGAAAERLSRTAPLVHTPPPRDAAGQPQGLAHLAALRSALAQDRAFRDLEVPVLTAGGWRWWSLTAKPLADERGRHAGWRGVISDVTEAREAHQRLARLAHHDPLTGLANRVRLREVLHQALAEAADGRKRCALVLLDVDHFKRINDTLGHAGGDAVLVTVAERLRANLRLGDLAARQGGDEFALLIDAAGSDDEVDALARRLTLALNRPCEVEGQQLALGISLGLAVAPDHGQDIDALMAHADLALYAAKEAGRGRYAVFVPRLGDRHRRRVTLERSLRTLLEATAGHGTAAAAGGLAPCIEVPDEVGRLQLHWQPRIAIDGWQVIGAEALLRWHHGTLGSVPPSEFIPIAEESGLIEALGQQVLARACMEALRLPAHLQVSVNVSPIQLRRAHFADSVLQELHASGLPAERLELEITESVFIADATLPLRHLHQLRQCGVQVALDDFGTGYSSLAYLRRFPFDTLKIDRAFVRELMSRHDARAIVQTIIELARTLGMHTLAEGVEEPAQLQLLREAGCEAIQGWLVARPMPLDELRRLLANWRPLAPDAGRAPLSTARDGEAGGLVLREVGATTRRQQG</sequence>
<dbReference type="InterPro" id="IPR000014">
    <property type="entry name" value="PAS"/>
</dbReference>
<evidence type="ECO:0000313" key="5">
    <source>
        <dbReference type="EMBL" id="MEK8028172.1"/>
    </source>
</evidence>
<dbReference type="InterPro" id="IPR043128">
    <property type="entry name" value="Rev_trsase/Diguanyl_cyclase"/>
</dbReference>
<feature type="transmembrane region" description="Helical" evidence="1">
    <location>
        <begin position="60"/>
        <end position="79"/>
    </location>
</feature>
<keyword evidence="1" id="KW-0472">Membrane</keyword>
<dbReference type="PROSITE" id="PS50883">
    <property type="entry name" value="EAL"/>
    <property type="match status" value="1"/>
</dbReference>
<dbReference type="Pfam" id="PF00563">
    <property type="entry name" value="EAL"/>
    <property type="match status" value="1"/>
</dbReference>
<accession>A0ABU9BGX5</accession>
<dbReference type="NCBIfam" id="TIGR00254">
    <property type="entry name" value="GGDEF"/>
    <property type="match status" value="1"/>
</dbReference>
<dbReference type="RefSeq" id="WP_341375956.1">
    <property type="nucleotide sequence ID" value="NZ_JBBUTF010000020.1"/>
</dbReference>
<dbReference type="PROSITE" id="PS50113">
    <property type="entry name" value="PAC"/>
    <property type="match status" value="1"/>
</dbReference>
<evidence type="ECO:0000259" key="2">
    <source>
        <dbReference type="PROSITE" id="PS50113"/>
    </source>
</evidence>
<feature type="domain" description="EAL" evidence="3">
    <location>
        <begin position="596"/>
        <end position="850"/>
    </location>
</feature>
<dbReference type="SMART" id="SM00052">
    <property type="entry name" value="EAL"/>
    <property type="match status" value="1"/>
</dbReference>
<dbReference type="SUPFAM" id="SSF55785">
    <property type="entry name" value="PYP-like sensor domain (PAS domain)"/>
    <property type="match status" value="1"/>
</dbReference>
<evidence type="ECO:0000259" key="4">
    <source>
        <dbReference type="PROSITE" id="PS50887"/>
    </source>
</evidence>
<keyword evidence="1" id="KW-1133">Transmembrane helix</keyword>
<dbReference type="CDD" id="cd00130">
    <property type="entry name" value="PAS"/>
    <property type="match status" value="1"/>
</dbReference>
<dbReference type="PROSITE" id="PS50887">
    <property type="entry name" value="GGDEF"/>
    <property type="match status" value="1"/>
</dbReference>
<dbReference type="Pfam" id="PF08448">
    <property type="entry name" value="PAS_4"/>
    <property type="match status" value="1"/>
</dbReference>
<organism evidence="5 6">
    <name type="scientific">Pseudaquabacterium rugosum</name>
    <dbReference type="NCBI Taxonomy" id="2984194"/>
    <lineage>
        <taxon>Bacteria</taxon>
        <taxon>Pseudomonadati</taxon>
        <taxon>Pseudomonadota</taxon>
        <taxon>Betaproteobacteria</taxon>
        <taxon>Burkholderiales</taxon>
        <taxon>Sphaerotilaceae</taxon>
        <taxon>Pseudaquabacterium</taxon>
    </lineage>
</organism>
<dbReference type="InterPro" id="IPR001633">
    <property type="entry name" value="EAL_dom"/>
</dbReference>
<feature type="transmembrane region" description="Helical" evidence="1">
    <location>
        <begin position="151"/>
        <end position="171"/>
    </location>
</feature>
<dbReference type="InterPro" id="IPR052155">
    <property type="entry name" value="Biofilm_reg_signaling"/>
</dbReference>
<protein>
    <submittedName>
        <fullName evidence="5">EAL domain-containing protein</fullName>
    </submittedName>
</protein>
<dbReference type="Proteomes" id="UP001368500">
    <property type="component" value="Unassembled WGS sequence"/>
</dbReference>
<dbReference type="Gene3D" id="3.20.20.450">
    <property type="entry name" value="EAL domain"/>
    <property type="match status" value="1"/>
</dbReference>
<dbReference type="InterPro" id="IPR029787">
    <property type="entry name" value="Nucleotide_cyclase"/>
</dbReference>
<reference evidence="5 6" key="1">
    <citation type="submission" date="2024-04" db="EMBL/GenBank/DDBJ databases">
        <title>Novel species of the genus Ideonella isolated from streams.</title>
        <authorList>
            <person name="Lu H."/>
        </authorList>
    </citation>
    <scope>NUCLEOTIDE SEQUENCE [LARGE SCALE GENOMIC DNA]</scope>
    <source>
        <strain evidence="5 6">BYS139W</strain>
    </source>
</reference>
<dbReference type="Gene3D" id="3.30.450.20">
    <property type="entry name" value="PAS domain"/>
    <property type="match status" value="1"/>
</dbReference>
<keyword evidence="6" id="KW-1185">Reference proteome</keyword>
<proteinExistence type="predicted"/>
<gene>
    <name evidence="5" type="ORF">AACH11_19600</name>
</gene>
<name>A0ABU9BGX5_9BURK</name>
<dbReference type="EMBL" id="JBBUTF010000020">
    <property type="protein sequence ID" value="MEK8028172.1"/>
    <property type="molecule type" value="Genomic_DNA"/>
</dbReference>
<comment type="caution">
    <text evidence="5">The sequence shown here is derived from an EMBL/GenBank/DDBJ whole genome shotgun (WGS) entry which is preliminary data.</text>
</comment>
<feature type="transmembrane region" description="Helical" evidence="1">
    <location>
        <begin position="85"/>
        <end position="103"/>
    </location>
</feature>
<dbReference type="SUPFAM" id="SSF55073">
    <property type="entry name" value="Nucleotide cyclase"/>
    <property type="match status" value="1"/>
</dbReference>
<evidence type="ECO:0000313" key="6">
    <source>
        <dbReference type="Proteomes" id="UP001368500"/>
    </source>
</evidence>
<dbReference type="CDD" id="cd01949">
    <property type="entry name" value="GGDEF"/>
    <property type="match status" value="1"/>
</dbReference>
<dbReference type="InterPro" id="IPR035965">
    <property type="entry name" value="PAS-like_dom_sf"/>
</dbReference>
<dbReference type="InterPro" id="IPR035919">
    <property type="entry name" value="EAL_sf"/>
</dbReference>
<dbReference type="InterPro" id="IPR013656">
    <property type="entry name" value="PAS_4"/>
</dbReference>
<dbReference type="PANTHER" id="PTHR44757:SF10">
    <property type="entry name" value="MEMBRANE PROTEIN"/>
    <property type="match status" value="1"/>
</dbReference>
<evidence type="ECO:0000259" key="3">
    <source>
        <dbReference type="PROSITE" id="PS50883"/>
    </source>
</evidence>
<dbReference type="InterPro" id="IPR000160">
    <property type="entry name" value="GGDEF_dom"/>
</dbReference>
<feature type="domain" description="PAC" evidence="2">
    <location>
        <begin position="352"/>
        <end position="403"/>
    </location>
</feature>
<dbReference type="PANTHER" id="PTHR44757">
    <property type="entry name" value="DIGUANYLATE CYCLASE DGCP"/>
    <property type="match status" value="1"/>
</dbReference>
<dbReference type="SUPFAM" id="SSF141868">
    <property type="entry name" value="EAL domain-like"/>
    <property type="match status" value="1"/>
</dbReference>